<sequence length="86" mass="9768">MGRPEVFCFRIQYGLCQRDFGVRQRLLKLCVIQPCQYGACRQPFSLFKVRVEPGHPAANFATECQRMRGAYGTVTSNDVGVAGRFY</sequence>
<evidence type="ECO:0000313" key="2">
    <source>
        <dbReference type="Proteomes" id="UP000036850"/>
    </source>
</evidence>
<comment type="caution">
    <text evidence="1">The sequence shown here is derived from an EMBL/GenBank/DDBJ whole genome shotgun (WGS) entry which is preliminary data.</text>
</comment>
<dbReference type="AlphaFoldDB" id="A0A0L0ENQ6"/>
<name>A0A0L0ENQ6_9GAMM</name>
<protein>
    <submittedName>
        <fullName evidence="1">Uncharacterized protein</fullName>
    </submittedName>
</protein>
<dbReference type="Proteomes" id="UP000036850">
    <property type="component" value="Unassembled WGS sequence"/>
</dbReference>
<evidence type="ECO:0000313" key="1">
    <source>
        <dbReference type="EMBL" id="KNC66049.1"/>
    </source>
</evidence>
<proteinExistence type="predicted"/>
<accession>A0A0L0ENQ6</accession>
<dbReference type="EMBL" id="LFZX01000194">
    <property type="protein sequence ID" value="KNC66049.1"/>
    <property type="molecule type" value="Genomic_DNA"/>
</dbReference>
<organism evidence="1 2">
    <name type="scientific">Pseudoalteromonas rubra</name>
    <dbReference type="NCBI Taxonomy" id="43658"/>
    <lineage>
        <taxon>Bacteria</taxon>
        <taxon>Pseudomonadati</taxon>
        <taxon>Pseudomonadota</taxon>
        <taxon>Gammaproteobacteria</taxon>
        <taxon>Alteromonadales</taxon>
        <taxon>Pseudoalteromonadaceae</taxon>
        <taxon>Pseudoalteromonas</taxon>
    </lineage>
</organism>
<gene>
    <name evidence="1" type="ORF">AC626_19380</name>
</gene>
<reference evidence="2" key="1">
    <citation type="submission" date="2015-07" db="EMBL/GenBank/DDBJ databases">
        <title>Draft genome sequence of a Pseudoalteromonas rubra strain, OCN096, isolated from Kaneohe Bay, Oahu, Hawaii.</title>
        <authorList>
            <person name="Beurmann S."/>
            <person name="Ushijima B."/>
            <person name="Belcaid M."/>
            <person name="Callahan S.M."/>
            <person name="Aeby G.S."/>
        </authorList>
    </citation>
    <scope>NUCLEOTIDE SEQUENCE [LARGE SCALE GENOMIC DNA]</scope>
    <source>
        <strain evidence="2">OCN096</strain>
    </source>
</reference>